<evidence type="ECO:0000259" key="1">
    <source>
        <dbReference type="Pfam" id="PF20335"/>
    </source>
</evidence>
<keyword evidence="3" id="KW-1185">Reference proteome</keyword>
<sequence length="179" mass="19497">MPDPHDADPIRASLAEIAALLAPAHPDVAEEVLRAHDSPHDYVSAFADRLDERGIDEPVDDLAWIALVDALAAHGLLAEFDWKEDPQEIRAQLRKLESRPSVDPWVLFEADATTLPTDEFLHACGRHYREIGVALAVLDIDSDCYPVVGLRAARADELTALAARAGFSAYSLGTDPGRP</sequence>
<organism evidence="2 3">
    <name type="scientific">Streptomyces parvus</name>
    <dbReference type="NCBI Taxonomy" id="66428"/>
    <lineage>
        <taxon>Bacteria</taxon>
        <taxon>Bacillati</taxon>
        <taxon>Actinomycetota</taxon>
        <taxon>Actinomycetes</taxon>
        <taxon>Kitasatosporales</taxon>
        <taxon>Streptomycetaceae</taxon>
        <taxon>Streptomyces</taxon>
    </lineage>
</organism>
<feature type="domain" description="DUF6630" evidence="1">
    <location>
        <begin position="14"/>
        <end position="169"/>
    </location>
</feature>
<evidence type="ECO:0000313" key="3">
    <source>
        <dbReference type="Proteomes" id="UP000323242"/>
    </source>
</evidence>
<dbReference type="RefSeq" id="WP_148904397.1">
    <property type="nucleotide sequence ID" value="NZ_VSZQ01000215.1"/>
</dbReference>
<protein>
    <recommendedName>
        <fullName evidence="1">DUF6630 domain-containing protein</fullName>
    </recommendedName>
</protein>
<gene>
    <name evidence="2" type="ORF">FY004_30015</name>
</gene>
<proteinExistence type="predicted"/>
<dbReference type="AlphaFoldDB" id="A0A5D4IK22"/>
<dbReference type="Proteomes" id="UP000323242">
    <property type="component" value="Unassembled WGS sequence"/>
</dbReference>
<accession>A0A5D4IK22</accession>
<name>A0A5D4IK22_9ACTN</name>
<dbReference type="EMBL" id="VSZQ01000215">
    <property type="protein sequence ID" value="TYR52033.1"/>
    <property type="molecule type" value="Genomic_DNA"/>
</dbReference>
<dbReference type="InterPro" id="IPR046582">
    <property type="entry name" value="DUF6630"/>
</dbReference>
<reference evidence="2 3" key="1">
    <citation type="submission" date="2019-08" db="EMBL/GenBank/DDBJ databases">
        <title>Draft genome for granaticin producer strain Streptomyces parvus C05.</title>
        <authorList>
            <person name="Gonzalez-Pimentel J.L."/>
        </authorList>
    </citation>
    <scope>NUCLEOTIDE SEQUENCE [LARGE SCALE GENOMIC DNA]</scope>
    <source>
        <strain evidence="2 3">C05</strain>
    </source>
</reference>
<comment type="caution">
    <text evidence="2">The sequence shown here is derived from an EMBL/GenBank/DDBJ whole genome shotgun (WGS) entry which is preliminary data.</text>
</comment>
<dbReference type="Pfam" id="PF20335">
    <property type="entry name" value="DUF6630"/>
    <property type="match status" value="1"/>
</dbReference>
<evidence type="ECO:0000313" key="2">
    <source>
        <dbReference type="EMBL" id="TYR52033.1"/>
    </source>
</evidence>